<dbReference type="GO" id="GO:0051880">
    <property type="term" value="F:G-quadruplex DNA binding"/>
    <property type="evidence" value="ECO:0007669"/>
    <property type="project" value="TreeGrafter"/>
</dbReference>
<dbReference type="Proteomes" id="UP001301350">
    <property type="component" value="Unassembled WGS sequence"/>
</dbReference>
<dbReference type="GO" id="GO:0007004">
    <property type="term" value="P:telomere maintenance via telomerase"/>
    <property type="evidence" value="ECO:0007669"/>
    <property type="project" value="TreeGrafter"/>
</dbReference>
<organism evidence="13 14">
    <name type="scientific">Cyanidium caldarium</name>
    <name type="common">Red alga</name>
    <dbReference type="NCBI Taxonomy" id="2771"/>
    <lineage>
        <taxon>Eukaryota</taxon>
        <taxon>Rhodophyta</taxon>
        <taxon>Bangiophyceae</taxon>
        <taxon>Cyanidiales</taxon>
        <taxon>Cyanidiaceae</taxon>
        <taxon>Cyanidium</taxon>
    </lineage>
</organism>
<evidence type="ECO:0000256" key="6">
    <source>
        <dbReference type="ARBA" id="ARBA00022723"/>
    </source>
</evidence>
<comment type="subcellular location">
    <subcellularLocation>
        <location evidence="3">Chromosome</location>
    </subcellularLocation>
    <subcellularLocation>
        <location evidence="2">Nucleus</location>
    </subcellularLocation>
</comment>
<dbReference type="Gene3D" id="3.40.50.300">
    <property type="entry name" value="P-loop containing nucleotide triphosphate hydrolases"/>
    <property type="match status" value="2"/>
</dbReference>
<feature type="region of interest" description="Disordered" evidence="11">
    <location>
        <begin position="535"/>
        <end position="586"/>
    </location>
</feature>
<keyword evidence="8" id="KW-0539">Nucleus</keyword>
<sequence length="1003" mass="113768">MSALLKLGFSGIRCFGPDQEQRIAFTRPVTVILGTNGSGKTTIVECLKMAATGELPPMVDKGAAFVHDPRLEGALETKAKIRLLFEDSAGRTVTVNRQFQVRHSGKTKQTFSTVESSVCIRDAQGRKTRTSSRCSDVNVVVPDLMGVSRAVMDHVIFVHQEDAFWPLSDPKRVKQRFDEIFEARGYAKALTAVHKYRQQQAAELRVLHAELERHRERVQALRRRQEELAVVQLKQRELEGRYQELEQQLAVDEANLERAQADHRACQQLEAQLDRLGTEHRLREAEVAHTREQLERVWDGNDEALTLREQQLVTEVAGLEEEQRGLELSRRAGEAQRRDWEAQVTQCQLEMAAVQERIAMHERMQQEAQQLAAQLAVDYNIRVVADGEVDLAGVHAQLSAQLSASIDAGRQQSTHADAEREAAAEVLFRKREAERQAQERVERARAEQEALQQRYEEVLRCTRASRGPSGGAERGRGGASDPPDTTNDDSEAPDGTALGQHHWQALVQRTTHERRCPLCQRPFADDDELRHALPTMQDHSVVSSHGAQGACSSRSDRQNVRKPLESDANSLQPFHSGQQESVATALQRQMHDAADRLQAMQAVHRAAVTELADAEAAKRRALAESQRRTEAAREAVARRQRDRDRLESAMNSAPGAVADADHRERQRLERRLAKLESRVQMHRREWEHTDQLLRDIRWRLDTCVAELHSIRDNLRYRRMQNGLTQLESEMQQTRQQRVNPNDTAAALTQATSRVARCTAERNVLRGKLEMVGAQALDLQSALRAEAPDGDVPAAAAQYQQRLLQVRAAELAQHDLAQYQKALDLALMRYHEMKMQEINRTLRELWRAAYTGNDIDDIEIRSETEDDHLASSGGRRSHQYRVVMRRGDTVMDMRGRCSAGQKVLTCLLIRLALAESFCNQCGVLALDEPTTNLDEYHVKALAESLAALLQQRCAQRNFQLILITHEERFLEYLRIREYVDSYVLVERDHEGKTRVSQLPLDVAM</sequence>
<dbReference type="GO" id="GO:0043047">
    <property type="term" value="F:single-stranded telomeric DNA binding"/>
    <property type="evidence" value="ECO:0007669"/>
    <property type="project" value="TreeGrafter"/>
</dbReference>
<reference evidence="13 14" key="1">
    <citation type="submission" date="2022-07" db="EMBL/GenBank/DDBJ databases">
        <title>Genome-wide signatures of adaptation to extreme environments.</title>
        <authorList>
            <person name="Cho C.H."/>
            <person name="Yoon H.S."/>
        </authorList>
    </citation>
    <scope>NUCLEOTIDE SEQUENCE [LARGE SCALE GENOMIC DNA]</scope>
    <source>
        <strain evidence="13 14">DBV 063 E5</strain>
    </source>
</reference>
<dbReference type="GO" id="GO:0016887">
    <property type="term" value="F:ATP hydrolysis activity"/>
    <property type="evidence" value="ECO:0007669"/>
    <property type="project" value="InterPro"/>
</dbReference>
<keyword evidence="10" id="KW-0175">Coiled coil</keyword>
<comment type="catalytic activity">
    <reaction evidence="9">
        <text>ATP + H2O = ADP + phosphate + H(+)</text>
        <dbReference type="Rhea" id="RHEA:13065"/>
        <dbReference type="ChEBI" id="CHEBI:15377"/>
        <dbReference type="ChEBI" id="CHEBI:15378"/>
        <dbReference type="ChEBI" id="CHEBI:30616"/>
        <dbReference type="ChEBI" id="CHEBI:43474"/>
        <dbReference type="ChEBI" id="CHEBI:456216"/>
    </reaction>
</comment>
<dbReference type="SUPFAM" id="SSF52540">
    <property type="entry name" value="P-loop containing nucleoside triphosphate hydrolases"/>
    <property type="match status" value="1"/>
</dbReference>
<evidence type="ECO:0000256" key="11">
    <source>
        <dbReference type="SAM" id="MobiDB-lite"/>
    </source>
</evidence>
<dbReference type="InterPro" id="IPR027417">
    <property type="entry name" value="P-loop_NTPase"/>
</dbReference>
<gene>
    <name evidence="13" type="ORF">CDCA_CDCA08G2342</name>
</gene>
<dbReference type="GO" id="GO:0030870">
    <property type="term" value="C:Mre11 complex"/>
    <property type="evidence" value="ECO:0007669"/>
    <property type="project" value="TreeGrafter"/>
</dbReference>
<feature type="compositionally biased region" description="Basic and acidic residues" evidence="11">
    <location>
        <begin position="554"/>
        <end position="565"/>
    </location>
</feature>
<dbReference type="GO" id="GO:0046872">
    <property type="term" value="F:metal ion binding"/>
    <property type="evidence" value="ECO:0007669"/>
    <property type="project" value="UniProtKB-KW"/>
</dbReference>
<comment type="caution">
    <text evidence="13">The sequence shown here is derived from an EMBL/GenBank/DDBJ whole genome shotgun (WGS) entry which is preliminary data.</text>
</comment>
<keyword evidence="14" id="KW-1185">Reference proteome</keyword>
<evidence type="ECO:0000256" key="7">
    <source>
        <dbReference type="ARBA" id="ARBA00022833"/>
    </source>
</evidence>
<name>A0AAV9IVN2_CYACA</name>
<evidence type="ECO:0000256" key="4">
    <source>
        <dbReference type="ARBA" id="ARBA00009439"/>
    </source>
</evidence>
<feature type="coiled-coil region" evidence="10">
    <location>
        <begin position="337"/>
        <end position="371"/>
    </location>
</feature>
<evidence type="ECO:0000313" key="14">
    <source>
        <dbReference type="Proteomes" id="UP001301350"/>
    </source>
</evidence>
<evidence type="ECO:0000313" key="13">
    <source>
        <dbReference type="EMBL" id="KAK4536317.1"/>
    </source>
</evidence>
<evidence type="ECO:0000256" key="3">
    <source>
        <dbReference type="ARBA" id="ARBA00004286"/>
    </source>
</evidence>
<feature type="region of interest" description="Disordered" evidence="11">
    <location>
        <begin position="459"/>
        <end position="496"/>
    </location>
</feature>
<dbReference type="GO" id="GO:0000722">
    <property type="term" value="P:telomere maintenance via recombination"/>
    <property type="evidence" value="ECO:0007669"/>
    <property type="project" value="TreeGrafter"/>
</dbReference>
<feature type="domain" description="Rad50/SbcC-type AAA" evidence="12">
    <location>
        <begin position="7"/>
        <end position="244"/>
    </location>
</feature>
<evidence type="ECO:0000256" key="2">
    <source>
        <dbReference type="ARBA" id="ARBA00004123"/>
    </source>
</evidence>
<dbReference type="GO" id="GO:0006302">
    <property type="term" value="P:double-strand break repair"/>
    <property type="evidence" value="ECO:0007669"/>
    <property type="project" value="InterPro"/>
</dbReference>
<dbReference type="Gene3D" id="1.10.287.1490">
    <property type="match status" value="1"/>
</dbReference>
<keyword evidence="6" id="KW-0479">Metal-binding</keyword>
<dbReference type="AlphaFoldDB" id="A0AAV9IVN2"/>
<dbReference type="Pfam" id="PF13476">
    <property type="entry name" value="AAA_23"/>
    <property type="match status" value="1"/>
</dbReference>
<evidence type="ECO:0000256" key="5">
    <source>
        <dbReference type="ARBA" id="ARBA00022454"/>
    </source>
</evidence>
<keyword evidence="7" id="KW-0862">Zinc</keyword>
<feature type="compositionally biased region" description="Basic and acidic residues" evidence="11">
    <location>
        <begin position="622"/>
        <end position="647"/>
    </location>
</feature>
<feature type="compositionally biased region" description="Polar residues" evidence="11">
    <location>
        <begin position="537"/>
        <end position="553"/>
    </location>
</feature>
<evidence type="ECO:0000256" key="9">
    <source>
        <dbReference type="ARBA" id="ARBA00049360"/>
    </source>
</evidence>
<feature type="compositionally biased region" description="Polar residues" evidence="11">
    <location>
        <begin position="567"/>
        <end position="586"/>
    </location>
</feature>
<accession>A0AAV9IVN2</accession>
<dbReference type="EMBL" id="JANCYW010000008">
    <property type="protein sequence ID" value="KAK4536317.1"/>
    <property type="molecule type" value="Genomic_DNA"/>
</dbReference>
<protein>
    <recommendedName>
        <fullName evidence="12">Rad50/SbcC-type AAA domain-containing protein</fullName>
    </recommendedName>
</protein>
<comment type="similarity">
    <text evidence="4">Belongs to the SMC family. RAD50 subfamily.</text>
</comment>
<proteinExistence type="inferred from homology"/>
<evidence type="ECO:0000256" key="8">
    <source>
        <dbReference type="ARBA" id="ARBA00023242"/>
    </source>
</evidence>
<dbReference type="PANTHER" id="PTHR18867">
    <property type="entry name" value="RAD50"/>
    <property type="match status" value="1"/>
</dbReference>
<dbReference type="PANTHER" id="PTHR18867:SF12">
    <property type="entry name" value="DNA REPAIR PROTEIN RAD50"/>
    <property type="match status" value="1"/>
</dbReference>
<dbReference type="GO" id="GO:0000794">
    <property type="term" value="C:condensed nuclear chromosome"/>
    <property type="evidence" value="ECO:0007669"/>
    <property type="project" value="TreeGrafter"/>
</dbReference>
<dbReference type="GO" id="GO:0003691">
    <property type="term" value="F:double-stranded telomeric DNA binding"/>
    <property type="evidence" value="ECO:0007669"/>
    <property type="project" value="TreeGrafter"/>
</dbReference>
<evidence type="ECO:0000259" key="12">
    <source>
        <dbReference type="Pfam" id="PF13476"/>
    </source>
</evidence>
<dbReference type="InterPro" id="IPR038729">
    <property type="entry name" value="Rad50/SbcC_AAA"/>
</dbReference>
<dbReference type="GO" id="GO:0070192">
    <property type="term" value="P:chromosome organization involved in meiotic cell cycle"/>
    <property type="evidence" value="ECO:0007669"/>
    <property type="project" value="TreeGrafter"/>
</dbReference>
<comment type="cofactor">
    <cofactor evidence="1">
        <name>Zn(2+)</name>
        <dbReference type="ChEBI" id="CHEBI:29105"/>
    </cofactor>
</comment>
<evidence type="ECO:0000256" key="10">
    <source>
        <dbReference type="SAM" id="Coils"/>
    </source>
</evidence>
<feature type="region of interest" description="Disordered" evidence="11">
    <location>
        <begin position="622"/>
        <end position="664"/>
    </location>
</feature>
<keyword evidence="5" id="KW-0158">Chromosome</keyword>
<feature type="coiled-coil region" evidence="10">
    <location>
        <begin position="197"/>
        <end position="286"/>
    </location>
</feature>
<evidence type="ECO:0000256" key="1">
    <source>
        <dbReference type="ARBA" id="ARBA00001947"/>
    </source>
</evidence>